<dbReference type="STRING" id="400727.A0A2T7NH30"/>
<dbReference type="Pfam" id="PF02450">
    <property type="entry name" value="LCAT"/>
    <property type="match status" value="2"/>
</dbReference>
<protein>
    <submittedName>
        <fullName evidence="2">Uncharacterized protein</fullName>
    </submittedName>
</protein>
<proteinExistence type="predicted"/>
<dbReference type="SUPFAM" id="SSF53474">
    <property type="entry name" value="alpha/beta-Hydrolases"/>
    <property type="match status" value="1"/>
</dbReference>
<keyword evidence="3" id="KW-1185">Reference proteome</keyword>
<dbReference type="GO" id="GO:0008374">
    <property type="term" value="F:O-acyltransferase activity"/>
    <property type="evidence" value="ECO:0007669"/>
    <property type="project" value="InterPro"/>
</dbReference>
<organism evidence="2 3">
    <name type="scientific">Pomacea canaliculata</name>
    <name type="common">Golden apple snail</name>
    <dbReference type="NCBI Taxonomy" id="400727"/>
    <lineage>
        <taxon>Eukaryota</taxon>
        <taxon>Metazoa</taxon>
        <taxon>Spiralia</taxon>
        <taxon>Lophotrochozoa</taxon>
        <taxon>Mollusca</taxon>
        <taxon>Gastropoda</taxon>
        <taxon>Caenogastropoda</taxon>
        <taxon>Architaenioglossa</taxon>
        <taxon>Ampullarioidea</taxon>
        <taxon>Ampullariidae</taxon>
        <taxon>Pomacea</taxon>
    </lineage>
</organism>
<accession>A0A2T7NH30</accession>
<dbReference type="PANTHER" id="PTHR11440">
    <property type="entry name" value="LECITHIN-CHOLESTEROL ACYLTRANSFERASE-RELATED"/>
    <property type="match status" value="1"/>
</dbReference>
<evidence type="ECO:0000313" key="3">
    <source>
        <dbReference type="Proteomes" id="UP000245119"/>
    </source>
</evidence>
<dbReference type="OrthoDB" id="190846at2759"/>
<dbReference type="InterPro" id="IPR029058">
    <property type="entry name" value="AB_hydrolase_fold"/>
</dbReference>
<dbReference type="Proteomes" id="UP000245119">
    <property type="component" value="Linkage Group LG12"/>
</dbReference>
<sequence>MMASVNNVLCILAFILSAKLSEAAKPKNPVILVPGDGGSQLWAKLNKKSSPHYFCKTYTSDYYNIWLNMEDLLYPSILCFVDNMRLYYNRTTHTTYNTDGVDIRIQNFGDSQTVEWLDPDTKVHYSPVSYFSNIADALVSNNFTRGKDLKGAPFDFRKAPSDSLGVVIVYPSWVRAEQRSMPSTAWLMPSPRYWAKDEVLVITDKRNYTVADYKDLFADLDYMDGYYMRQDVENLIMDLKPPGVEMHCLHGLGLDTPGKLKFGPGQFPDTFPETINDDGDGTVNKRSLIACADWSGQQKQPVMHKVIMNAEHMAILSNPIAIQYIVDLVTDSS</sequence>
<keyword evidence="1" id="KW-0732">Signal</keyword>
<dbReference type="Gene3D" id="3.40.50.1820">
    <property type="entry name" value="alpha/beta hydrolase"/>
    <property type="match status" value="2"/>
</dbReference>
<feature type="chain" id="PRO_5015575555" evidence="1">
    <location>
        <begin position="24"/>
        <end position="333"/>
    </location>
</feature>
<reference evidence="2 3" key="1">
    <citation type="submission" date="2018-04" db="EMBL/GenBank/DDBJ databases">
        <title>The genome of golden apple snail Pomacea canaliculata provides insight into stress tolerance and invasive adaptation.</title>
        <authorList>
            <person name="Liu C."/>
            <person name="Liu B."/>
            <person name="Ren Y."/>
            <person name="Zhang Y."/>
            <person name="Wang H."/>
            <person name="Li S."/>
            <person name="Jiang F."/>
            <person name="Yin L."/>
            <person name="Zhang G."/>
            <person name="Qian W."/>
            <person name="Fan W."/>
        </authorList>
    </citation>
    <scope>NUCLEOTIDE SEQUENCE [LARGE SCALE GENOMIC DNA]</scope>
    <source>
        <strain evidence="2">SZHN2017</strain>
        <tissue evidence="2">Muscle</tissue>
    </source>
</reference>
<dbReference type="AlphaFoldDB" id="A0A2T7NH30"/>
<comment type="caution">
    <text evidence="2">The sequence shown here is derived from an EMBL/GenBank/DDBJ whole genome shotgun (WGS) entry which is preliminary data.</text>
</comment>
<feature type="signal peptide" evidence="1">
    <location>
        <begin position="1"/>
        <end position="23"/>
    </location>
</feature>
<dbReference type="EMBL" id="PZQS01000012">
    <property type="protein sequence ID" value="PVD20442.1"/>
    <property type="molecule type" value="Genomic_DNA"/>
</dbReference>
<evidence type="ECO:0000256" key="1">
    <source>
        <dbReference type="SAM" id="SignalP"/>
    </source>
</evidence>
<name>A0A2T7NH30_POMCA</name>
<dbReference type="GO" id="GO:0006629">
    <property type="term" value="P:lipid metabolic process"/>
    <property type="evidence" value="ECO:0007669"/>
    <property type="project" value="InterPro"/>
</dbReference>
<dbReference type="InterPro" id="IPR003386">
    <property type="entry name" value="LACT/PDAT_acylTrfase"/>
</dbReference>
<evidence type="ECO:0000313" key="2">
    <source>
        <dbReference type="EMBL" id="PVD20442.1"/>
    </source>
</evidence>
<gene>
    <name evidence="2" type="ORF">C0Q70_18598</name>
</gene>